<feature type="non-terminal residue" evidence="1">
    <location>
        <position position="1"/>
    </location>
</feature>
<accession>A0ABV0WXU0</accession>
<evidence type="ECO:0000313" key="1">
    <source>
        <dbReference type="EMBL" id="MEQ2274365.1"/>
    </source>
</evidence>
<dbReference type="InterPro" id="IPR008979">
    <property type="entry name" value="Galactose-bd-like_sf"/>
</dbReference>
<dbReference type="EMBL" id="JAHRIM010077196">
    <property type="protein sequence ID" value="MEQ2274365.1"/>
    <property type="molecule type" value="Genomic_DNA"/>
</dbReference>
<dbReference type="Proteomes" id="UP001444071">
    <property type="component" value="Unassembled WGS sequence"/>
</dbReference>
<evidence type="ECO:0000313" key="2">
    <source>
        <dbReference type="Proteomes" id="UP001444071"/>
    </source>
</evidence>
<organism evidence="1 2">
    <name type="scientific">Xenotaenia resolanae</name>
    <dbReference type="NCBI Taxonomy" id="208358"/>
    <lineage>
        <taxon>Eukaryota</taxon>
        <taxon>Metazoa</taxon>
        <taxon>Chordata</taxon>
        <taxon>Craniata</taxon>
        <taxon>Vertebrata</taxon>
        <taxon>Euteleostomi</taxon>
        <taxon>Actinopterygii</taxon>
        <taxon>Neopterygii</taxon>
        <taxon>Teleostei</taxon>
        <taxon>Neoteleostei</taxon>
        <taxon>Acanthomorphata</taxon>
        <taxon>Ovalentaria</taxon>
        <taxon>Atherinomorphae</taxon>
        <taxon>Cyprinodontiformes</taxon>
        <taxon>Goodeidae</taxon>
        <taxon>Xenotaenia</taxon>
    </lineage>
</organism>
<name>A0ABV0WXU0_9TELE</name>
<dbReference type="Gene3D" id="2.60.120.260">
    <property type="entry name" value="Galactose-binding domain-like"/>
    <property type="match status" value="1"/>
</dbReference>
<proteinExistence type="predicted"/>
<sequence length="55" mass="6267">VRSITNFTQNKNNLYSFDPVQGRYITVFLPENRPVILCEVNVTGEEISMFNASLS</sequence>
<dbReference type="SUPFAM" id="SSF49785">
    <property type="entry name" value="Galactose-binding domain-like"/>
    <property type="match status" value="1"/>
</dbReference>
<protein>
    <submittedName>
        <fullName evidence="1">Uncharacterized protein</fullName>
    </submittedName>
</protein>
<comment type="caution">
    <text evidence="1">The sequence shown here is derived from an EMBL/GenBank/DDBJ whole genome shotgun (WGS) entry which is preliminary data.</text>
</comment>
<reference evidence="1 2" key="1">
    <citation type="submission" date="2021-06" db="EMBL/GenBank/DDBJ databases">
        <authorList>
            <person name="Palmer J.M."/>
        </authorList>
    </citation>
    <scope>NUCLEOTIDE SEQUENCE [LARGE SCALE GENOMIC DNA]</scope>
    <source>
        <strain evidence="1 2">XR_2019</strain>
        <tissue evidence="1">Muscle</tissue>
    </source>
</reference>
<gene>
    <name evidence="1" type="ORF">XENORESO_019375</name>
</gene>
<keyword evidence="2" id="KW-1185">Reference proteome</keyword>